<name>A0A517S7Z1_9PLAN</name>
<accession>A0A517S7Z1</accession>
<evidence type="ECO:0000313" key="2">
    <source>
        <dbReference type="Proteomes" id="UP000315700"/>
    </source>
</evidence>
<organism evidence="1 2">
    <name type="scientific">Caulifigura coniformis</name>
    <dbReference type="NCBI Taxonomy" id="2527983"/>
    <lineage>
        <taxon>Bacteria</taxon>
        <taxon>Pseudomonadati</taxon>
        <taxon>Planctomycetota</taxon>
        <taxon>Planctomycetia</taxon>
        <taxon>Planctomycetales</taxon>
        <taxon>Planctomycetaceae</taxon>
        <taxon>Caulifigura</taxon>
    </lineage>
</organism>
<keyword evidence="2" id="KW-1185">Reference proteome</keyword>
<protein>
    <submittedName>
        <fullName evidence="1">Uncharacterized protein</fullName>
    </submittedName>
</protein>
<dbReference type="Proteomes" id="UP000315700">
    <property type="component" value="Chromosome"/>
</dbReference>
<sequence>MSRVITKQLENRPHFVTECTLLVEGIHNGSGGPLYYPADELQRSAPRWNGIPIVLYHPVVNGVGVSAMSPEVFTNRRVGFCFGARMIGNRLVADAWLDVERLQIVDYDLFVQLNKGEGPIEVSTGLFTSNSPERGIFNGVAYTAVARTHLPDHLALLPGQVGACSVDAGCGLLRNSENRELDQFDHLAEIFPFLNDVYEPETDDAQSEEAAEEDEIVAYYFGSGGAPI</sequence>
<dbReference type="RefSeq" id="WP_145026503.1">
    <property type="nucleotide sequence ID" value="NZ_CP036271.1"/>
</dbReference>
<dbReference type="EMBL" id="CP036271">
    <property type="protein sequence ID" value="QDT52251.1"/>
    <property type="molecule type" value="Genomic_DNA"/>
</dbReference>
<gene>
    <name evidence="1" type="ORF">Pan44_02600</name>
</gene>
<dbReference type="AlphaFoldDB" id="A0A517S7Z1"/>
<dbReference type="KEGG" id="ccos:Pan44_02600"/>
<proteinExistence type="predicted"/>
<dbReference type="InParanoid" id="A0A517S7Z1"/>
<reference evidence="1 2" key="1">
    <citation type="submission" date="2019-02" db="EMBL/GenBank/DDBJ databases">
        <title>Deep-cultivation of Planctomycetes and their phenomic and genomic characterization uncovers novel biology.</title>
        <authorList>
            <person name="Wiegand S."/>
            <person name="Jogler M."/>
            <person name="Boedeker C."/>
            <person name="Pinto D."/>
            <person name="Vollmers J."/>
            <person name="Rivas-Marin E."/>
            <person name="Kohn T."/>
            <person name="Peeters S.H."/>
            <person name="Heuer A."/>
            <person name="Rast P."/>
            <person name="Oberbeckmann S."/>
            <person name="Bunk B."/>
            <person name="Jeske O."/>
            <person name="Meyerdierks A."/>
            <person name="Storesund J.E."/>
            <person name="Kallscheuer N."/>
            <person name="Luecker S."/>
            <person name="Lage O.M."/>
            <person name="Pohl T."/>
            <person name="Merkel B.J."/>
            <person name="Hornburger P."/>
            <person name="Mueller R.-W."/>
            <person name="Bruemmer F."/>
            <person name="Labrenz M."/>
            <person name="Spormann A.M."/>
            <person name="Op den Camp H."/>
            <person name="Overmann J."/>
            <person name="Amann R."/>
            <person name="Jetten M.S.M."/>
            <person name="Mascher T."/>
            <person name="Medema M.H."/>
            <person name="Devos D.P."/>
            <person name="Kaster A.-K."/>
            <person name="Ovreas L."/>
            <person name="Rohde M."/>
            <person name="Galperin M.Y."/>
            <person name="Jogler C."/>
        </authorList>
    </citation>
    <scope>NUCLEOTIDE SEQUENCE [LARGE SCALE GENOMIC DNA]</scope>
    <source>
        <strain evidence="1 2">Pan44</strain>
    </source>
</reference>
<evidence type="ECO:0000313" key="1">
    <source>
        <dbReference type="EMBL" id="QDT52251.1"/>
    </source>
</evidence>
<dbReference type="OrthoDB" id="283806at2"/>